<dbReference type="EMBL" id="MWLD01000051">
    <property type="protein sequence ID" value="OOV33870.1"/>
    <property type="molecule type" value="Genomic_DNA"/>
</dbReference>
<reference evidence="1 2" key="1">
    <citation type="submission" date="2017-02" db="EMBL/GenBank/DDBJ databases">
        <title>Draft Genome Sequences of 'Candidatus Synechococcus spongiarum', Cyanobacterial Symbionts of the Mediterranean Sponge Aplysina aerophoba from two locations.</title>
        <authorList>
            <person name="Slaby B.M."/>
            <person name="Hentschel U."/>
        </authorList>
    </citation>
    <scope>NUCLEOTIDE SEQUENCE [LARGE SCALE GENOMIC DNA]</scope>
    <source>
        <strain evidence="1">LMB bulk15M</strain>
    </source>
</reference>
<accession>A0A1T1CZC2</accession>
<gene>
    <name evidence="1" type="ORF">BV61_03950</name>
</gene>
<dbReference type="Proteomes" id="UP000242636">
    <property type="component" value="Unassembled WGS sequence"/>
</dbReference>
<dbReference type="REBASE" id="200615">
    <property type="entry name" value="SspLMB15ORF3945P"/>
</dbReference>
<evidence type="ECO:0000313" key="2">
    <source>
        <dbReference type="Proteomes" id="UP000242636"/>
    </source>
</evidence>
<comment type="caution">
    <text evidence="1">The sequence shown here is derived from an EMBL/GenBank/DDBJ whole genome shotgun (WGS) entry which is preliminary data.</text>
</comment>
<evidence type="ECO:0008006" key="3">
    <source>
        <dbReference type="Google" id="ProtNLM"/>
    </source>
</evidence>
<name>A0A1T1CZC2_9SYNE</name>
<dbReference type="AlphaFoldDB" id="A0A1T1CZC2"/>
<keyword evidence="2" id="KW-1185">Reference proteome</keyword>
<organism evidence="1 2">
    <name type="scientific">Candidatus Synechococcus spongiarum LMB bulk15M</name>
    <dbReference type="NCBI Taxonomy" id="1943582"/>
    <lineage>
        <taxon>Bacteria</taxon>
        <taxon>Bacillati</taxon>
        <taxon>Cyanobacteriota</taxon>
        <taxon>Cyanophyceae</taxon>
        <taxon>Synechococcales</taxon>
        <taxon>Synechococcaceae</taxon>
        <taxon>Synechococcus</taxon>
    </lineage>
</organism>
<protein>
    <recommendedName>
        <fullName evidence="3">Restriction endonuclease</fullName>
    </recommendedName>
</protein>
<proteinExistence type="predicted"/>
<sequence length="347" mass="38125">MKFPFEVSFEEVQADLDVYVDAVFGCLTSEFLVMPKGKGFIEFAVFEEGYERLKRATGGFREVTPETVGAAVYDTPIALVVLRCMIGFTPPEWAYYASRQTGISVTQNAARAIDRNIRMDPKASLPSPGTVQGRRIRALISAACDALASGVPRQANDTLHRLDKADTKAGLVSVRASASLGVPYSVLLYERLLGRPFAGHRDSISELIGNVIENAIENVLTEAGISFRKTRRAERLAGFDQAPDFVVPNEFNPKVVIEAKLTEDDGTARDKVTRVQHLGALSLEGQPPGRPRFEVVACIAGRGFGVRREDMKKLLLATRGKVFTLRNIPDLVDKTLLTDFRPISHTV</sequence>
<evidence type="ECO:0000313" key="1">
    <source>
        <dbReference type="EMBL" id="OOV33870.1"/>
    </source>
</evidence>